<dbReference type="InParanoid" id="A0A1Y2DGY2"/>
<accession>A0A1Y2DGY2</accession>
<dbReference type="AlphaFoldDB" id="A0A1Y2DGY2"/>
<dbReference type="EMBL" id="MCFJ01000016">
    <property type="protein sequence ID" value="ORY58521.1"/>
    <property type="molecule type" value="Genomic_DNA"/>
</dbReference>
<keyword evidence="2" id="KW-1185">Reference proteome</keyword>
<dbReference type="Proteomes" id="UP000193689">
    <property type="component" value="Unassembled WGS sequence"/>
</dbReference>
<protein>
    <submittedName>
        <fullName evidence="1">Uncharacterized protein</fullName>
    </submittedName>
</protein>
<name>A0A1Y2DGY2_9PEZI</name>
<sequence length="183" mass="20452">MESTTSYPNRLLRDPDGPARILAYICTASSPRPNPSDRDIELTQEQPITDCLKPTQTEDLPRYYRPYSNCLFPHITIIDTLYLNTSASFPAPLSTLITSISGAVFRRHNITVSAPDMRLNLRDGETSTTAFGEMATMRRWMAPVSDVREEEFRAILRGFTAVGGVGEVLVVLPVSERRMERGG</sequence>
<dbReference type="GeneID" id="63780607"/>
<gene>
    <name evidence="1" type="ORF">BCR38DRAFT_489435</name>
</gene>
<proteinExistence type="predicted"/>
<organism evidence="1 2">
    <name type="scientific">Pseudomassariella vexata</name>
    <dbReference type="NCBI Taxonomy" id="1141098"/>
    <lineage>
        <taxon>Eukaryota</taxon>
        <taxon>Fungi</taxon>
        <taxon>Dikarya</taxon>
        <taxon>Ascomycota</taxon>
        <taxon>Pezizomycotina</taxon>
        <taxon>Sordariomycetes</taxon>
        <taxon>Xylariomycetidae</taxon>
        <taxon>Amphisphaeriales</taxon>
        <taxon>Pseudomassariaceae</taxon>
        <taxon>Pseudomassariella</taxon>
    </lineage>
</organism>
<comment type="caution">
    <text evidence="1">The sequence shown here is derived from an EMBL/GenBank/DDBJ whole genome shotgun (WGS) entry which is preliminary data.</text>
</comment>
<reference evidence="1 2" key="1">
    <citation type="submission" date="2016-07" db="EMBL/GenBank/DDBJ databases">
        <title>Pervasive Adenine N6-methylation of Active Genes in Fungi.</title>
        <authorList>
            <consortium name="DOE Joint Genome Institute"/>
            <person name="Mondo S.J."/>
            <person name="Dannebaum R.O."/>
            <person name="Kuo R.C."/>
            <person name="Labutti K."/>
            <person name="Haridas S."/>
            <person name="Kuo A."/>
            <person name="Salamov A."/>
            <person name="Ahrendt S.R."/>
            <person name="Lipzen A."/>
            <person name="Sullivan W."/>
            <person name="Andreopoulos W.B."/>
            <person name="Clum A."/>
            <person name="Lindquist E."/>
            <person name="Daum C."/>
            <person name="Ramamoorthy G.K."/>
            <person name="Gryganskyi A."/>
            <person name="Culley D."/>
            <person name="Magnuson J.K."/>
            <person name="James T.Y."/>
            <person name="O'Malley M.A."/>
            <person name="Stajich J.E."/>
            <person name="Spatafora J.W."/>
            <person name="Visel A."/>
            <person name="Grigoriev I.V."/>
        </authorList>
    </citation>
    <scope>NUCLEOTIDE SEQUENCE [LARGE SCALE GENOMIC DNA]</scope>
    <source>
        <strain evidence="1 2">CBS 129021</strain>
    </source>
</reference>
<dbReference type="RefSeq" id="XP_040711438.1">
    <property type="nucleotide sequence ID" value="XM_040864395.1"/>
</dbReference>
<evidence type="ECO:0000313" key="1">
    <source>
        <dbReference type="EMBL" id="ORY58521.1"/>
    </source>
</evidence>
<evidence type="ECO:0000313" key="2">
    <source>
        <dbReference type="Proteomes" id="UP000193689"/>
    </source>
</evidence>